<evidence type="ECO:0000313" key="3">
    <source>
        <dbReference type="Proteomes" id="UP001230504"/>
    </source>
</evidence>
<gene>
    <name evidence="2" type="ORF">LY79DRAFT_50814</name>
</gene>
<protein>
    <submittedName>
        <fullName evidence="2">Uncharacterized protein</fullName>
    </submittedName>
</protein>
<proteinExistence type="predicted"/>
<dbReference type="GeneID" id="85438142"/>
<evidence type="ECO:0000256" key="1">
    <source>
        <dbReference type="SAM" id="MobiDB-lite"/>
    </source>
</evidence>
<keyword evidence="3" id="KW-1185">Reference proteome</keyword>
<comment type="caution">
    <text evidence="2">The sequence shown here is derived from an EMBL/GenBank/DDBJ whole genome shotgun (WGS) entry which is preliminary data.</text>
</comment>
<reference evidence="2" key="1">
    <citation type="submission" date="2021-06" db="EMBL/GenBank/DDBJ databases">
        <title>Comparative genomics, transcriptomics and evolutionary studies reveal genomic signatures of adaptation to plant cell wall in hemibiotrophic fungi.</title>
        <authorList>
            <consortium name="DOE Joint Genome Institute"/>
            <person name="Baroncelli R."/>
            <person name="Diaz J.F."/>
            <person name="Benocci T."/>
            <person name="Peng M."/>
            <person name="Battaglia E."/>
            <person name="Haridas S."/>
            <person name="Andreopoulos W."/>
            <person name="Labutti K."/>
            <person name="Pangilinan J."/>
            <person name="Floch G.L."/>
            <person name="Makela M.R."/>
            <person name="Henrissat B."/>
            <person name="Grigoriev I.V."/>
            <person name="Crouch J.A."/>
            <person name="De Vries R.P."/>
            <person name="Sukno S.A."/>
            <person name="Thon M.R."/>
        </authorList>
    </citation>
    <scope>NUCLEOTIDE SEQUENCE</scope>
    <source>
        <strain evidence="2">CBS 125086</strain>
    </source>
</reference>
<accession>A0AAD8V9M6</accession>
<evidence type="ECO:0000313" key="2">
    <source>
        <dbReference type="EMBL" id="KAK1596675.1"/>
    </source>
</evidence>
<sequence length="109" mass="12134">MGEHWCISECSQGEVNHCRVWFVGTRKGKKKIVASSSRPEQAPGRNEKRKKKKGSEPVRRPSTPAPSARHEGKTAEGDEIIKRPLYSRAVKDEAVPLARDARATRVSSL</sequence>
<dbReference type="RefSeq" id="XP_060417528.1">
    <property type="nucleotide sequence ID" value="XM_060553902.1"/>
</dbReference>
<feature type="compositionally biased region" description="Basic and acidic residues" evidence="1">
    <location>
        <begin position="68"/>
        <end position="80"/>
    </location>
</feature>
<organism evidence="2 3">
    <name type="scientific">Colletotrichum navitas</name>
    <dbReference type="NCBI Taxonomy" id="681940"/>
    <lineage>
        <taxon>Eukaryota</taxon>
        <taxon>Fungi</taxon>
        <taxon>Dikarya</taxon>
        <taxon>Ascomycota</taxon>
        <taxon>Pezizomycotina</taxon>
        <taxon>Sordariomycetes</taxon>
        <taxon>Hypocreomycetidae</taxon>
        <taxon>Glomerellales</taxon>
        <taxon>Glomerellaceae</taxon>
        <taxon>Colletotrichum</taxon>
        <taxon>Colletotrichum graminicola species complex</taxon>
    </lineage>
</organism>
<dbReference type="EMBL" id="JAHLJV010000011">
    <property type="protein sequence ID" value="KAK1596675.1"/>
    <property type="molecule type" value="Genomic_DNA"/>
</dbReference>
<dbReference type="Proteomes" id="UP001230504">
    <property type="component" value="Unassembled WGS sequence"/>
</dbReference>
<name>A0AAD8V9M6_9PEZI</name>
<feature type="region of interest" description="Disordered" evidence="1">
    <location>
        <begin position="29"/>
        <end position="80"/>
    </location>
</feature>
<dbReference type="AlphaFoldDB" id="A0AAD8V9M6"/>